<dbReference type="NCBIfam" id="TIGR01510">
    <property type="entry name" value="coaD_prev_kdtB"/>
    <property type="match status" value="1"/>
</dbReference>
<dbReference type="PRINTS" id="PR01020">
    <property type="entry name" value="LPSBIOSNTHSS"/>
</dbReference>
<evidence type="ECO:0000256" key="8">
    <source>
        <dbReference type="ARBA" id="ARBA00029346"/>
    </source>
</evidence>
<evidence type="ECO:0000256" key="10">
    <source>
        <dbReference type="SAM" id="MobiDB-lite"/>
    </source>
</evidence>
<evidence type="ECO:0000259" key="11">
    <source>
        <dbReference type="Pfam" id="PF01467"/>
    </source>
</evidence>
<proteinExistence type="inferred from homology"/>
<feature type="binding site" evidence="9">
    <location>
        <position position="40"/>
    </location>
    <ligand>
        <name>substrate</name>
    </ligand>
</feature>
<dbReference type="SUPFAM" id="SSF52374">
    <property type="entry name" value="Nucleotidylyl transferase"/>
    <property type="match status" value="1"/>
</dbReference>
<comment type="function">
    <text evidence="9">Reversibly transfers an adenylyl group from ATP to 4'-phosphopantetheine, yielding dephospho-CoA (dPCoA) and pyrophosphate.</text>
</comment>
<dbReference type="Proteomes" id="UP001500751">
    <property type="component" value="Unassembled WGS sequence"/>
</dbReference>
<feature type="compositionally biased region" description="Low complexity" evidence="10">
    <location>
        <begin position="158"/>
        <end position="171"/>
    </location>
</feature>
<reference evidence="13" key="1">
    <citation type="journal article" date="2019" name="Int. J. Syst. Evol. Microbiol.">
        <title>The Global Catalogue of Microorganisms (GCM) 10K type strain sequencing project: providing services to taxonomists for standard genome sequencing and annotation.</title>
        <authorList>
            <consortium name="The Broad Institute Genomics Platform"/>
            <consortium name="The Broad Institute Genome Sequencing Center for Infectious Disease"/>
            <person name="Wu L."/>
            <person name="Ma J."/>
        </authorList>
    </citation>
    <scope>NUCLEOTIDE SEQUENCE [LARGE SCALE GENOMIC DNA]</scope>
    <source>
        <strain evidence="13">JCM 16014</strain>
    </source>
</reference>
<comment type="subcellular location">
    <subcellularLocation>
        <location evidence="9">Cytoplasm</location>
    </subcellularLocation>
</comment>
<evidence type="ECO:0000256" key="7">
    <source>
        <dbReference type="ARBA" id="ARBA00022993"/>
    </source>
</evidence>
<dbReference type="RefSeq" id="WP_344666962.1">
    <property type="nucleotide sequence ID" value="NZ_BAAAQN010000020.1"/>
</dbReference>
<evidence type="ECO:0000256" key="4">
    <source>
        <dbReference type="ARBA" id="ARBA00022741"/>
    </source>
</evidence>
<keyword evidence="1 9" id="KW-0963">Cytoplasm</keyword>
<keyword evidence="4 9" id="KW-0547">Nucleotide-binding</keyword>
<keyword evidence="5 9" id="KW-0067">ATP-binding</keyword>
<feature type="binding site" evidence="9">
    <location>
        <position position="8"/>
    </location>
    <ligand>
        <name>substrate</name>
    </ligand>
</feature>
<keyword evidence="7 9" id="KW-0173">Coenzyme A biosynthesis</keyword>
<evidence type="ECO:0000256" key="6">
    <source>
        <dbReference type="ARBA" id="ARBA00022842"/>
    </source>
</evidence>
<dbReference type="Pfam" id="PF01467">
    <property type="entry name" value="CTP_transf_like"/>
    <property type="match status" value="1"/>
</dbReference>
<accession>A0ABP5FX85</accession>
<evidence type="ECO:0000313" key="13">
    <source>
        <dbReference type="Proteomes" id="UP001500751"/>
    </source>
</evidence>
<evidence type="ECO:0000313" key="12">
    <source>
        <dbReference type="EMBL" id="GAA2033966.1"/>
    </source>
</evidence>
<dbReference type="InterPro" id="IPR004821">
    <property type="entry name" value="Cyt_trans-like"/>
</dbReference>
<keyword evidence="13" id="KW-1185">Reference proteome</keyword>
<evidence type="ECO:0000256" key="9">
    <source>
        <dbReference type="HAMAP-Rule" id="MF_00151"/>
    </source>
</evidence>
<dbReference type="PANTHER" id="PTHR21342">
    <property type="entry name" value="PHOSPHOPANTETHEINE ADENYLYLTRANSFERASE"/>
    <property type="match status" value="1"/>
</dbReference>
<feature type="binding site" evidence="9">
    <location>
        <begin position="122"/>
        <end position="128"/>
    </location>
    <ligand>
        <name>ATP</name>
        <dbReference type="ChEBI" id="CHEBI:30616"/>
    </ligand>
</feature>
<name>A0ABP5FX85_9ACTN</name>
<comment type="subunit">
    <text evidence="9">Homohexamer.</text>
</comment>
<comment type="cofactor">
    <cofactor evidence="9">
        <name>Mg(2+)</name>
        <dbReference type="ChEBI" id="CHEBI:18420"/>
    </cofactor>
</comment>
<sequence length="171" mass="18052">MRALYPGSFDPVTSGHQDILRRAALLFDEVVVCVMANPNKSGRFTVGERLDRLREAASGMRNVTVDSHTGGLLVDYCRRAGIDVVIRGVRDGRDLEHETPMAHMNRVLAGVETLFIAAEPGQAHISSTLVTALTAAVTITAAVAAPVTHLTPPPSPAAAPSAARAARPGPR</sequence>
<protein>
    <recommendedName>
        <fullName evidence="9">Phosphopantetheine adenylyltransferase</fullName>
        <ecNumber evidence="9">2.7.7.3</ecNumber>
    </recommendedName>
    <alternativeName>
        <fullName evidence="9">Dephospho-CoA pyrophosphorylase</fullName>
    </alternativeName>
    <alternativeName>
        <fullName evidence="9">Pantetheine-phosphate adenylyltransferase</fullName>
        <shortName evidence="9">PPAT</shortName>
    </alternativeName>
</protein>
<dbReference type="InterPro" id="IPR001980">
    <property type="entry name" value="PPAT"/>
</dbReference>
<keyword evidence="2 9" id="KW-0808">Transferase</keyword>
<evidence type="ECO:0000256" key="5">
    <source>
        <dbReference type="ARBA" id="ARBA00022840"/>
    </source>
</evidence>
<dbReference type="EMBL" id="BAAAQN010000020">
    <property type="protein sequence ID" value="GAA2033966.1"/>
    <property type="molecule type" value="Genomic_DNA"/>
</dbReference>
<feature type="binding site" evidence="9">
    <location>
        <position position="87"/>
    </location>
    <ligand>
        <name>substrate</name>
    </ligand>
</feature>
<comment type="catalytic activity">
    <reaction evidence="8 9">
        <text>(R)-4'-phosphopantetheine + ATP + H(+) = 3'-dephospho-CoA + diphosphate</text>
        <dbReference type="Rhea" id="RHEA:19801"/>
        <dbReference type="ChEBI" id="CHEBI:15378"/>
        <dbReference type="ChEBI" id="CHEBI:30616"/>
        <dbReference type="ChEBI" id="CHEBI:33019"/>
        <dbReference type="ChEBI" id="CHEBI:57328"/>
        <dbReference type="ChEBI" id="CHEBI:61723"/>
        <dbReference type="EC" id="2.7.7.3"/>
    </reaction>
</comment>
<feature type="binding site" evidence="9">
    <location>
        <position position="16"/>
    </location>
    <ligand>
        <name>ATP</name>
        <dbReference type="ChEBI" id="CHEBI:30616"/>
    </ligand>
</feature>
<dbReference type="InterPro" id="IPR014729">
    <property type="entry name" value="Rossmann-like_a/b/a_fold"/>
</dbReference>
<dbReference type="NCBIfam" id="TIGR00125">
    <property type="entry name" value="cyt_tran_rel"/>
    <property type="match status" value="1"/>
</dbReference>
<feature type="binding site" evidence="9">
    <location>
        <position position="98"/>
    </location>
    <ligand>
        <name>ATP</name>
        <dbReference type="ChEBI" id="CHEBI:30616"/>
    </ligand>
</feature>
<gene>
    <name evidence="9" type="primary">coaD</name>
    <name evidence="12" type="ORF">GCM10009839_38100</name>
</gene>
<evidence type="ECO:0000256" key="1">
    <source>
        <dbReference type="ARBA" id="ARBA00022490"/>
    </source>
</evidence>
<dbReference type="Gene3D" id="3.40.50.620">
    <property type="entry name" value="HUPs"/>
    <property type="match status" value="1"/>
</dbReference>
<keyword evidence="3 9" id="KW-0548">Nucleotidyltransferase</keyword>
<dbReference type="EC" id="2.7.7.3" evidence="9"/>
<comment type="similarity">
    <text evidence="9">Belongs to the bacterial CoaD family.</text>
</comment>
<dbReference type="PANTHER" id="PTHR21342:SF1">
    <property type="entry name" value="PHOSPHOPANTETHEINE ADENYLYLTRANSFERASE"/>
    <property type="match status" value="1"/>
</dbReference>
<feature type="binding site" evidence="9">
    <location>
        <begin position="88"/>
        <end position="90"/>
    </location>
    <ligand>
        <name>ATP</name>
        <dbReference type="ChEBI" id="CHEBI:30616"/>
    </ligand>
</feature>
<feature type="binding site" evidence="9">
    <location>
        <begin position="8"/>
        <end position="9"/>
    </location>
    <ligand>
        <name>ATP</name>
        <dbReference type="ChEBI" id="CHEBI:30616"/>
    </ligand>
</feature>
<feature type="domain" description="Cytidyltransferase-like" evidence="11">
    <location>
        <begin position="4"/>
        <end position="130"/>
    </location>
</feature>
<keyword evidence="6 9" id="KW-0460">Magnesium</keyword>
<evidence type="ECO:0000256" key="2">
    <source>
        <dbReference type="ARBA" id="ARBA00022679"/>
    </source>
</evidence>
<comment type="caution">
    <text evidence="12">The sequence shown here is derived from an EMBL/GenBank/DDBJ whole genome shotgun (WGS) entry which is preliminary data.</text>
</comment>
<feature type="region of interest" description="Disordered" evidence="10">
    <location>
        <begin position="149"/>
        <end position="171"/>
    </location>
</feature>
<comment type="pathway">
    <text evidence="9">Cofactor biosynthesis; coenzyme A biosynthesis; CoA from (R)-pantothenate: step 4/5.</text>
</comment>
<dbReference type="HAMAP" id="MF_00151">
    <property type="entry name" value="PPAT_bact"/>
    <property type="match status" value="1"/>
</dbReference>
<organism evidence="12 13">
    <name type="scientific">Catenulispora yoronensis</name>
    <dbReference type="NCBI Taxonomy" id="450799"/>
    <lineage>
        <taxon>Bacteria</taxon>
        <taxon>Bacillati</taxon>
        <taxon>Actinomycetota</taxon>
        <taxon>Actinomycetes</taxon>
        <taxon>Catenulisporales</taxon>
        <taxon>Catenulisporaceae</taxon>
        <taxon>Catenulispora</taxon>
    </lineage>
</organism>
<feature type="site" description="Transition state stabilizer" evidence="9">
    <location>
        <position position="16"/>
    </location>
</feature>
<evidence type="ECO:0000256" key="3">
    <source>
        <dbReference type="ARBA" id="ARBA00022695"/>
    </source>
</evidence>
<feature type="binding site" evidence="9">
    <location>
        <position position="73"/>
    </location>
    <ligand>
        <name>substrate</name>
    </ligand>
</feature>